<dbReference type="GO" id="GO:0004475">
    <property type="term" value="F:mannose-1-phosphate guanylyltransferase (GTP) activity"/>
    <property type="evidence" value="ECO:0007669"/>
    <property type="project" value="UniProtKB-EC"/>
</dbReference>
<dbReference type="STRING" id="1121130.GCA_000519105_01622"/>
<dbReference type="Proteomes" id="UP000283589">
    <property type="component" value="Unassembled WGS sequence"/>
</dbReference>
<evidence type="ECO:0000256" key="7">
    <source>
        <dbReference type="ARBA" id="ARBA00047343"/>
    </source>
</evidence>
<reference evidence="14 15" key="1">
    <citation type="submission" date="2018-08" db="EMBL/GenBank/DDBJ databases">
        <title>A genome reference for cultivated species of the human gut microbiota.</title>
        <authorList>
            <person name="Zou Y."/>
            <person name="Xue W."/>
            <person name="Luo G."/>
        </authorList>
    </citation>
    <scope>NUCLEOTIDE SEQUENCE [LARGE SCALE GENOMIC DNA]</scope>
    <source>
        <strain evidence="11 14">AF14-49</strain>
        <strain evidence="13 15">AF34-33</strain>
        <strain evidence="12 16">OF02-7</strain>
    </source>
</reference>
<evidence type="ECO:0000313" key="16">
    <source>
        <dbReference type="Proteomes" id="UP000286063"/>
    </source>
</evidence>
<dbReference type="EMBL" id="DYVS01000092">
    <property type="protein sequence ID" value="HJF70181.1"/>
    <property type="molecule type" value="Genomic_DNA"/>
</dbReference>
<evidence type="ECO:0000256" key="3">
    <source>
        <dbReference type="ARBA" id="ARBA00022679"/>
    </source>
</evidence>
<evidence type="ECO:0000313" key="14">
    <source>
        <dbReference type="Proteomes" id="UP000283589"/>
    </source>
</evidence>
<dbReference type="Proteomes" id="UP000286063">
    <property type="component" value="Unassembled WGS sequence"/>
</dbReference>
<reference evidence="9" key="2">
    <citation type="journal article" date="2021" name="PeerJ">
        <title>Extensive microbial diversity within the chicken gut microbiome revealed by metagenomics and culture.</title>
        <authorList>
            <person name="Gilroy R."/>
            <person name="Ravi A."/>
            <person name="Getino M."/>
            <person name="Pursley I."/>
            <person name="Horton D.L."/>
            <person name="Alikhan N.F."/>
            <person name="Baker D."/>
            <person name="Gharbi K."/>
            <person name="Hall N."/>
            <person name="Watson M."/>
            <person name="Adriaenssens E.M."/>
            <person name="Foster-Nyarko E."/>
            <person name="Jarju S."/>
            <person name="Secka A."/>
            <person name="Antonio M."/>
            <person name="Oren A."/>
            <person name="Chaudhuri R.R."/>
            <person name="La Ragione R."/>
            <person name="Hildebrand F."/>
            <person name="Pallen M.J."/>
        </authorList>
    </citation>
    <scope>NUCLEOTIDE SEQUENCE</scope>
    <source>
        <strain evidence="9">6966</strain>
    </source>
</reference>
<dbReference type="AlphaFoldDB" id="A0A412X0D8"/>
<dbReference type="CDD" id="cd02509">
    <property type="entry name" value="GDP-M1P_Guanylyltransferase"/>
    <property type="match status" value="1"/>
</dbReference>
<reference evidence="9" key="4">
    <citation type="submission" date="2021-09" db="EMBL/GenBank/DDBJ databases">
        <authorList>
            <person name="Gilroy R."/>
        </authorList>
    </citation>
    <scope>NUCLEOTIDE SEQUENCE</scope>
    <source>
        <strain evidence="9">6966</strain>
    </source>
</reference>
<dbReference type="PANTHER" id="PTHR46390">
    <property type="entry name" value="MANNOSE-1-PHOSPHATE GUANYLYLTRANSFERASE"/>
    <property type="match status" value="1"/>
</dbReference>
<dbReference type="RefSeq" id="WP_027200454.1">
    <property type="nucleotide sequence ID" value="NZ_CABJDM010000008.1"/>
</dbReference>
<dbReference type="GO" id="GO:0005525">
    <property type="term" value="F:GTP binding"/>
    <property type="evidence" value="ECO:0007669"/>
    <property type="project" value="UniProtKB-KW"/>
</dbReference>
<protein>
    <recommendedName>
        <fullName evidence="2">mannose-1-phosphate guanylyltransferase</fullName>
        <ecNumber evidence="2">2.7.7.13</ecNumber>
    </recommendedName>
</protein>
<dbReference type="Proteomes" id="UP000654720">
    <property type="component" value="Chromosome"/>
</dbReference>
<evidence type="ECO:0000313" key="12">
    <source>
        <dbReference type="EMBL" id="RGY21390.1"/>
    </source>
</evidence>
<dbReference type="GeneID" id="93097149"/>
<comment type="similarity">
    <text evidence="1">Belongs to the mannose-6-phosphate isomerase type 2 family.</text>
</comment>
<dbReference type="SUPFAM" id="SSF53448">
    <property type="entry name" value="Nucleotide-diphospho-sugar transferases"/>
    <property type="match status" value="1"/>
</dbReference>
<keyword evidence="6" id="KW-0342">GTP-binding</keyword>
<dbReference type="Proteomes" id="UP000742098">
    <property type="component" value="Unassembled WGS sequence"/>
</dbReference>
<keyword evidence="5" id="KW-0547">Nucleotide-binding</keyword>
<dbReference type="EMBL" id="QRPV01000008">
    <property type="protein sequence ID" value="RHM43586.1"/>
    <property type="molecule type" value="Genomic_DNA"/>
</dbReference>
<evidence type="ECO:0000313" key="10">
    <source>
        <dbReference type="EMBL" id="QRO50084.1"/>
    </source>
</evidence>
<keyword evidence="17" id="KW-1185">Reference proteome</keyword>
<evidence type="ECO:0000256" key="5">
    <source>
        <dbReference type="ARBA" id="ARBA00022741"/>
    </source>
</evidence>
<sequence length="359" mass="41266">MNKNSYCVIMAGGLGKRFWPVSTRACPKQFCDILNVGKSFLRQTFERANQIFDTQNIFIVTGTAYEELTKQQIPEIPSENILKEPFGKNTAPCVAYAAYRIARVNPHASMVVVPSDHFITNDAVYLDNIQKGISFVEQFGGLLTIGINPTRPETGYGYIQIKKNKFSEFISKVKTFTEKPDKELAKVFLESGDFLWNAGIFIWKVEDIIEEFKTYLEDMYLLFEQEYKNVENPDSPENIAHIYGQCRNISIDFGIMEKSAKVYVMKGEFGWSDVGTWHSFHEISPKDENNNVSNSEQVRLIETKECIINVPQDKKVIIEGIENCIIAENNDILMICHRDHEDNIRHFDDMLKHTTKELN</sequence>
<gene>
    <name evidence="11" type="ORF">DWW18_10005</name>
    <name evidence="13" type="ORF">DWZ68_08575</name>
    <name evidence="12" type="ORF">DXA50_00615</name>
    <name evidence="10" type="ORF">I6J59_00085</name>
    <name evidence="9" type="ORF">K8V05_05445</name>
</gene>
<dbReference type="FunFam" id="3.90.550.10:FF:000046">
    <property type="entry name" value="Mannose-1-phosphate guanylyltransferase (GDP)"/>
    <property type="match status" value="1"/>
</dbReference>
<evidence type="ECO:0000313" key="17">
    <source>
        <dbReference type="Proteomes" id="UP000654720"/>
    </source>
</evidence>
<feature type="domain" description="Nucleotidyl transferase" evidence="8">
    <location>
        <begin position="8"/>
        <end position="289"/>
    </location>
</feature>
<keyword evidence="3 11" id="KW-0808">Transferase</keyword>
<dbReference type="InterPro" id="IPR049577">
    <property type="entry name" value="GMPP_N"/>
</dbReference>
<dbReference type="InterPro" id="IPR005835">
    <property type="entry name" value="NTP_transferase_dom"/>
</dbReference>
<evidence type="ECO:0000313" key="9">
    <source>
        <dbReference type="EMBL" id="HJF70181.1"/>
    </source>
</evidence>
<dbReference type="InterPro" id="IPR051161">
    <property type="entry name" value="Mannose-6P_isomerase_type2"/>
</dbReference>
<evidence type="ECO:0000256" key="2">
    <source>
        <dbReference type="ARBA" id="ARBA00012387"/>
    </source>
</evidence>
<dbReference type="OrthoDB" id="9806359at2"/>
<dbReference type="Gene3D" id="3.90.550.10">
    <property type="entry name" value="Spore Coat Polysaccharide Biosynthesis Protein SpsA, Chain A"/>
    <property type="match status" value="1"/>
</dbReference>
<dbReference type="EMBL" id="QSCR01000001">
    <property type="protein sequence ID" value="RGY21390.1"/>
    <property type="molecule type" value="Genomic_DNA"/>
</dbReference>
<evidence type="ECO:0000256" key="4">
    <source>
        <dbReference type="ARBA" id="ARBA00022695"/>
    </source>
</evidence>
<dbReference type="GO" id="GO:0009298">
    <property type="term" value="P:GDP-mannose biosynthetic process"/>
    <property type="evidence" value="ECO:0007669"/>
    <property type="project" value="TreeGrafter"/>
</dbReference>
<evidence type="ECO:0000313" key="11">
    <source>
        <dbReference type="EMBL" id="RGV33728.1"/>
    </source>
</evidence>
<dbReference type="InterPro" id="IPR029044">
    <property type="entry name" value="Nucleotide-diphossugar_trans"/>
</dbReference>
<keyword evidence="4 11" id="KW-0548">Nucleotidyltransferase</keyword>
<dbReference type="EMBL" id="CP069450">
    <property type="protein sequence ID" value="QRO50084.1"/>
    <property type="molecule type" value="Genomic_DNA"/>
</dbReference>
<dbReference type="EMBL" id="QRZA01000011">
    <property type="protein sequence ID" value="RGV33728.1"/>
    <property type="molecule type" value="Genomic_DNA"/>
</dbReference>
<proteinExistence type="inferred from homology"/>
<dbReference type="PANTHER" id="PTHR46390:SF1">
    <property type="entry name" value="MANNOSE-1-PHOSPHATE GUANYLYLTRANSFERASE"/>
    <property type="match status" value="1"/>
</dbReference>
<accession>A0A412X0D8</accession>
<name>A0A412X0D8_9BACT</name>
<evidence type="ECO:0000259" key="8">
    <source>
        <dbReference type="Pfam" id="PF00483"/>
    </source>
</evidence>
<dbReference type="SUPFAM" id="SSF159283">
    <property type="entry name" value="Guanosine diphospho-D-mannose pyrophosphorylase/mannose-6-phosphate isomerase linker domain"/>
    <property type="match status" value="1"/>
</dbReference>
<evidence type="ECO:0000313" key="13">
    <source>
        <dbReference type="EMBL" id="RHM43586.1"/>
    </source>
</evidence>
<dbReference type="EC" id="2.7.7.13" evidence="2"/>
<dbReference type="Proteomes" id="UP000286038">
    <property type="component" value="Unassembled WGS sequence"/>
</dbReference>
<evidence type="ECO:0000313" key="15">
    <source>
        <dbReference type="Proteomes" id="UP000286038"/>
    </source>
</evidence>
<organism evidence="11 14">
    <name type="scientific">Butyricimonas virosa</name>
    <dbReference type="NCBI Taxonomy" id="544645"/>
    <lineage>
        <taxon>Bacteria</taxon>
        <taxon>Pseudomonadati</taxon>
        <taxon>Bacteroidota</taxon>
        <taxon>Bacteroidia</taxon>
        <taxon>Bacteroidales</taxon>
        <taxon>Odoribacteraceae</taxon>
        <taxon>Butyricimonas</taxon>
    </lineage>
</organism>
<evidence type="ECO:0000256" key="6">
    <source>
        <dbReference type="ARBA" id="ARBA00023134"/>
    </source>
</evidence>
<evidence type="ECO:0000256" key="1">
    <source>
        <dbReference type="ARBA" id="ARBA00006115"/>
    </source>
</evidence>
<reference evidence="10 17" key="3">
    <citation type="submission" date="2021-02" db="EMBL/GenBank/DDBJ databases">
        <title>FDA dAtabase for Regulatory Grade micrObial Sequences (FDA-ARGOS): Supporting development and validation of Infectious Disease Dx tests.</title>
        <authorList>
            <person name="Carlson P."/>
            <person name="Fischbach M."/>
            <person name="Hastie J."/>
            <person name="Bilen M."/>
            <person name="Cheng A."/>
            <person name="Tallon L."/>
            <person name="Sadzewicz L."/>
            <person name="Zhao X."/>
            <person name="Boylan J."/>
            <person name="Ott S."/>
            <person name="Bowen H."/>
            <person name="Vavikolanu K."/>
            <person name="Mehta A."/>
            <person name="Aluvathingal J."/>
            <person name="Nadendla S."/>
            <person name="Yan Y."/>
            <person name="Sichtig H."/>
        </authorList>
    </citation>
    <scope>NUCLEOTIDE SEQUENCE [LARGE SCALE GENOMIC DNA]</scope>
    <source>
        <strain evidence="10 17">FDAARGOS_1229</strain>
    </source>
</reference>
<dbReference type="Pfam" id="PF00483">
    <property type="entry name" value="NTP_transferase"/>
    <property type="match status" value="1"/>
</dbReference>
<comment type="catalytic activity">
    <reaction evidence="7">
        <text>alpha-D-mannose 1-phosphate + GTP + H(+) = GDP-alpha-D-mannose + diphosphate</text>
        <dbReference type="Rhea" id="RHEA:15229"/>
        <dbReference type="ChEBI" id="CHEBI:15378"/>
        <dbReference type="ChEBI" id="CHEBI:33019"/>
        <dbReference type="ChEBI" id="CHEBI:37565"/>
        <dbReference type="ChEBI" id="CHEBI:57527"/>
        <dbReference type="ChEBI" id="CHEBI:58409"/>
        <dbReference type="EC" id="2.7.7.13"/>
    </reaction>
</comment>